<evidence type="ECO:0000313" key="2">
    <source>
        <dbReference type="Proteomes" id="UP000024635"/>
    </source>
</evidence>
<organism evidence="1 2">
    <name type="scientific">Ancylostoma ceylanicum</name>
    <dbReference type="NCBI Taxonomy" id="53326"/>
    <lineage>
        <taxon>Eukaryota</taxon>
        <taxon>Metazoa</taxon>
        <taxon>Ecdysozoa</taxon>
        <taxon>Nematoda</taxon>
        <taxon>Chromadorea</taxon>
        <taxon>Rhabditida</taxon>
        <taxon>Rhabditina</taxon>
        <taxon>Rhabditomorpha</taxon>
        <taxon>Strongyloidea</taxon>
        <taxon>Ancylostomatidae</taxon>
        <taxon>Ancylostomatinae</taxon>
        <taxon>Ancylostoma</taxon>
    </lineage>
</organism>
<dbReference type="Proteomes" id="UP000024635">
    <property type="component" value="Unassembled WGS sequence"/>
</dbReference>
<keyword evidence="2" id="KW-1185">Reference proteome</keyword>
<accession>A0A016TLU0</accession>
<reference evidence="2" key="1">
    <citation type="journal article" date="2015" name="Nat. Genet.">
        <title>The genome and transcriptome of the zoonotic hookworm Ancylostoma ceylanicum identify infection-specific gene families.</title>
        <authorList>
            <person name="Schwarz E.M."/>
            <person name="Hu Y."/>
            <person name="Antoshechkin I."/>
            <person name="Miller M.M."/>
            <person name="Sternberg P.W."/>
            <person name="Aroian R.V."/>
        </authorList>
    </citation>
    <scope>NUCLEOTIDE SEQUENCE</scope>
    <source>
        <strain evidence="2">HY135</strain>
    </source>
</reference>
<proteinExistence type="predicted"/>
<dbReference type="EMBL" id="JARK01001429">
    <property type="protein sequence ID" value="EYC03503.1"/>
    <property type="molecule type" value="Genomic_DNA"/>
</dbReference>
<gene>
    <name evidence="1" type="primary">Acey_s0093.g2626</name>
    <name evidence="1" type="ORF">Y032_0093g2626</name>
</gene>
<name>A0A016TLU0_9BILA</name>
<dbReference type="AlphaFoldDB" id="A0A016TLU0"/>
<protein>
    <submittedName>
        <fullName evidence="1">Uncharacterized protein</fullName>
    </submittedName>
</protein>
<comment type="caution">
    <text evidence="1">The sequence shown here is derived from an EMBL/GenBank/DDBJ whole genome shotgun (WGS) entry which is preliminary data.</text>
</comment>
<evidence type="ECO:0000313" key="1">
    <source>
        <dbReference type="EMBL" id="EYC03503.1"/>
    </source>
</evidence>
<sequence length="85" mass="9885">MCTRIKAHDSGDFKPVLGQRIAAVQQQHRVLTSKRSRKSLTVTVPRTNKHAITAKDTRTADRYYSRRYREYEMKAIAFTMRAINS</sequence>